<dbReference type="GO" id="GO:0033573">
    <property type="term" value="C:high-affinity iron permease complex"/>
    <property type="evidence" value="ECO:0007669"/>
    <property type="project" value="InterPro"/>
</dbReference>
<proteinExistence type="inferred from homology"/>
<feature type="transmembrane region" description="Helical" evidence="6">
    <location>
        <begin position="145"/>
        <end position="166"/>
    </location>
</feature>
<dbReference type="OrthoDB" id="7260758at2"/>
<evidence type="ECO:0000313" key="7">
    <source>
        <dbReference type="EMBL" id="RZT83938.1"/>
    </source>
</evidence>
<evidence type="ECO:0000256" key="5">
    <source>
        <dbReference type="ARBA" id="ARBA00023136"/>
    </source>
</evidence>
<dbReference type="NCBIfam" id="NF041756">
    <property type="entry name" value="EfeU"/>
    <property type="match status" value="1"/>
</dbReference>
<feature type="transmembrane region" description="Helical" evidence="6">
    <location>
        <begin position="243"/>
        <end position="261"/>
    </location>
</feature>
<feature type="transmembrane region" description="Helical" evidence="6">
    <location>
        <begin position="178"/>
        <end position="198"/>
    </location>
</feature>
<dbReference type="PANTHER" id="PTHR31632">
    <property type="entry name" value="IRON TRANSPORTER FTH1"/>
    <property type="match status" value="1"/>
</dbReference>
<dbReference type="Proteomes" id="UP000291591">
    <property type="component" value="Unassembled WGS sequence"/>
</dbReference>
<evidence type="ECO:0000256" key="4">
    <source>
        <dbReference type="ARBA" id="ARBA00022989"/>
    </source>
</evidence>
<reference evidence="7 8" key="1">
    <citation type="submission" date="2019-02" db="EMBL/GenBank/DDBJ databases">
        <title>Sequencing the genomes of 1000 actinobacteria strains.</title>
        <authorList>
            <person name="Klenk H.-P."/>
        </authorList>
    </citation>
    <scope>NUCLEOTIDE SEQUENCE [LARGE SCALE GENOMIC DNA]</scope>
    <source>
        <strain evidence="7 8">DSM 45779</strain>
    </source>
</reference>
<evidence type="ECO:0000256" key="2">
    <source>
        <dbReference type="ARBA" id="ARBA00008333"/>
    </source>
</evidence>
<keyword evidence="8" id="KW-1185">Reference proteome</keyword>
<dbReference type="InterPro" id="IPR004923">
    <property type="entry name" value="FTR1/Fip1/EfeU"/>
</dbReference>
<accession>A0A4Q7USX0</accession>
<feature type="transmembrane region" description="Helical" evidence="6">
    <location>
        <begin position="108"/>
        <end position="125"/>
    </location>
</feature>
<evidence type="ECO:0000256" key="6">
    <source>
        <dbReference type="SAM" id="Phobius"/>
    </source>
</evidence>
<sequence>MLGNALIGLREGLEASLVVAILVAFLVKTDRRSELPRVWIGVGIAVLVSIGVTLGLTLAQQALTFEAQETLGGTLSIVAVGFVTWMIFWMRSHGRTLSKEIEGKLDSAISMGPLAVVVVAALAVGREGLETAVFFFAAAQAAGETTGPLIGFLIGIAIAIALAYLIYRGALRINLGKFFTVTGFLLVFVAAGILAYGVHDLQEAGILPGLTTLAFDVSAAVPPDSWYGTLLKGVFNFSPQTTVLEAVVWVLYVAVVLTLFLRPARRPATSRNAPTAA</sequence>
<keyword evidence="4 6" id="KW-1133">Transmembrane helix</keyword>
<dbReference type="AlphaFoldDB" id="A0A4Q7USX0"/>
<feature type="transmembrane region" description="Helical" evidence="6">
    <location>
        <begin position="38"/>
        <end position="59"/>
    </location>
</feature>
<feature type="transmembrane region" description="Helical" evidence="6">
    <location>
        <begin position="71"/>
        <end position="88"/>
    </location>
</feature>
<keyword evidence="3 6" id="KW-0812">Transmembrane</keyword>
<keyword evidence="5 6" id="KW-0472">Membrane</keyword>
<dbReference type="RefSeq" id="WP_130288627.1">
    <property type="nucleotide sequence ID" value="NZ_SHKL01000001.1"/>
</dbReference>
<comment type="similarity">
    <text evidence="2">Belongs to the oxidase-dependent Fe transporter (OFeT) (TC 9.A.10.1) family.</text>
</comment>
<protein>
    <submittedName>
        <fullName evidence="7">High-affinity iron transporter</fullName>
    </submittedName>
</protein>
<dbReference type="EMBL" id="SHKL01000001">
    <property type="protein sequence ID" value="RZT83938.1"/>
    <property type="molecule type" value="Genomic_DNA"/>
</dbReference>
<dbReference type="PANTHER" id="PTHR31632:SF2">
    <property type="entry name" value="PLASMA MEMBRANE IRON PERMEASE"/>
    <property type="match status" value="1"/>
</dbReference>
<comment type="subcellular location">
    <subcellularLocation>
        <location evidence="1">Membrane</location>
        <topology evidence="1">Multi-pass membrane protein</topology>
    </subcellularLocation>
</comment>
<organism evidence="7 8">
    <name type="scientific">Pseudonocardia sediminis</name>
    <dbReference type="NCBI Taxonomy" id="1397368"/>
    <lineage>
        <taxon>Bacteria</taxon>
        <taxon>Bacillati</taxon>
        <taxon>Actinomycetota</taxon>
        <taxon>Actinomycetes</taxon>
        <taxon>Pseudonocardiales</taxon>
        <taxon>Pseudonocardiaceae</taxon>
        <taxon>Pseudonocardia</taxon>
    </lineage>
</organism>
<comment type="caution">
    <text evidence="7">The sequence shown here is derived from an EMBL/GenBank/DDBJ whole genome shotgun (WGS) entry which is preliminary data.</text>
</comment>
<evidence type="ECO:0000256" key="1">
    <source>
        <dbReference type="ARBA" id="ARBA00004141"/>
    </source>
</evidence>
<evidence type="ECO:0000256" key="3">
    <source>
        <dbReference type="ARBA" id="ARBA00022692"/>
    </source>
</evidence>
<name>A0A4Q7USX0_PSEST</name>
<dbReference type="Pfam" id="PF03239">
    <property type="entry name" value="FTR1"/>
    <property type="match status" value="1"/>
</dbReference>
<evidence type="ECO:0000313" key="8">
    <source>
        <dbReference type="Proteomes" id="UP000291591"/>
    </source>
</evidence>
<gene>
    <name evidence="7" type="ORF">EV383_0766</name>
</gene>
<dbReference type="GO" id="GO:0015093">
    <property type="term" value="F:ferrous iron transmembrane transporter activity"/>
    <property type="evidence" value="ECO:0007669"/>
    <property type="project" value="TreeGrafter"/>
</dbReference>